<evidence type="ECO:0000313" key="1">
    <source>
        <dbReference type="Proteomes" id="UP000887565"/>
    </source>
</evidence>
<protein>
    <submittedName>
        <fullName evidence="2">Uncharacterized protein</fullName>
    </submittedName>
</protein>
<evidence type="ECO:0000313" key="2">
    <source>
        <dbReference type="WBParaSite" id="nRc.2.0.1.t37732-RA"/>
    </source>
</evidence>
<dbReference type="Proteomes" id="UP000887565">
    <property type="component" value="Unplaced"/>
</dbReference>
<organism evidence="1 2">
    <name type="scientific">Romanomermis culicivorax</name>
    <name type="common">Nematode worm</name>
    <dbReference type="NCBI Taxonomy" id="13658"/>
    <lineage>
        <taxon>Eukaryota</taxon>
        <taxon>Metazoa</taxon>
        <taxon>Ecdysozoa</taxon>
        <taxon>Nematoda</taxon>
        <taxon>Enoplea</taxon>
        <taxon>Dorylaimia</taxon>
        <taxon>Mermithida</taxon>
        <taxon>Mermithoidea</taxon>
        <taxon>Mermithidae</taxon>
        <taxon>Romanomermis</taxon>
    </lineage>
</organism>
<accession>A0A915KG67</accession>
<name>A0A915KG67_ROMCU</name>
<dbReference type="AlphaFoldDB" id="A0A915KG67"/>
<proteinExistence type="predicted"/>
<sequence>MQGAQASKMTKKISYILLKYRLSCDLLFNSSEDQDRYWPTPVGIGIPAELYIPNANLLIIGKNCSSNMALECFSEICRNDSTALSRTTVSSTVAKFSKGAYGTERMTERKFYIRHELDLFQIIPIGNERVLDRRPTGKLVIKNQSFQDSKYI</sequence>
<reference evidence="2" key="1">
    <citation type="submission" date="2022-11" db="UniProtKB">
        <authorList>
            <consortium name="WormBaseParasite"/>
        </authorList>
    </citation>
    <scope>IDENTIFICATION</scope>
</reference>
<keyword evidence="1" id="KW-1185">Reference proteome</keyword>
<dbReference type="WBParaSite" id="nRc.2.0.1.t37732-RA">
    <property type="protein sequence ID" value="nRc.2.0.1.t37732-RA"/>
    <property type="gene ID" value="nRc.2.0.1.g37732"/>
</dbReference>